<reference evidence="2 3" key="1">
    <citation type="submission" date="2019-08" db="EMBL/GenBank/DDBJ databases">
        <authorList>
            <person name="Guy L."/>
        </authorList>
    </citation>
    <scope>NUCLEOTIDE SEQUENCE [LARGE SCALE GENOMIC DNA]</scope>
    <source>
        <strain evidence="2 3">SGT-108</strain>
    </source>
</reference>
<dbReference type="GO" id="GO:0005737">
    <property type="term" value="C:cytoplasm"/>
    <property type="evidence" value="ECO:0007669"/>
    <property type="project" value="TreeGrafter"/>
</dbReference>
<dbReference type="CDD" id="cd04301">
    <property type="entry name" value="NAT_SF"/>
    <property type="match status" value="1"/>
</dbReference>
<dbReference type="SUPFAM" id="SSF55729">
    <property type="entry name" value="Acyl-CoA N-acyltransferases (Nat)"/>
    <property type="match status" value="1"/>
</dbReference>
<keyword evidence="3" id="KW-1185">Reference proteome</keyword>
<evidence type="ECO:0000259" key="1">
    <source>
        <dbReference type="PROSITE" id="PS51186"/>
    </source>
</evidence>
<dbReference type="PANTHER" id="PTHR13538:SF4">
    <property type="entry name" value="N-ALPHA-ACETYLTRANSFERASE 80"/>
    <property type="match status" value="1"/>
</dbReference>
<sequence>MLFADEKDPVTIIIFEIAGENSIMIEVKYLHDCKKHIPALARLWYEEISRHWNSEASVEKAAEALHRHAQIDKMPLAIVALNQDKPIGMACLRESDGIRPEMKPWLGSLVVDPQFRGKRLGENLINQIKALAKSRGHEILYLLAFDPTIPDWYAKLGWKHIGYDSYLGHRVTVMSITI</sequence>
<dbReference type="GO" id="GO:1905502">
    <property type="term" value="F:acetyl-CoA binding"/>
    <property type="evidence" value="ECO:0007669"/>
    <property type="project" value="TreeGrafter"/>
</dbReference>
<dbReference type="OrthoDB" id="7678938at2"/>
<dbReference type="InterPro" id="IPR000182">
    <property type="entry name" value="GNAT_dom"/>
</dbReference>
<dbReference type="InterPro" id="IPR016181">
    <property type="entry name" value="Acyl_CoA_acyltransferase"/>
</dbReference>
<name>A0A5E4PEH3_9COXI</name>
<dbReference type="Gene3D" id="3.40.630.30">
    <property type="match status" value="1"/>
</dbReference>
<dbReference type="RefSeq" id="WP_148338630.1">
    <property type="nucleotide sequence ID" value="NZ_LR699119.1"/>
</dbReference>
<dbReference type="KEGG" id="asip:AQUSIP_06600"/>
<proteinExistence type="predicted"/>
<organism evidence="2 3">
    <name type="scientific">Aquicella siphonis</name>
    <dbReference type="NCBI Taxonomy" id="254247"/>
    <lineage>
        <taxon>Bacteria</taxon>
        <taxon>Pseudomonadati</taxon>
        <taxon>Pseudomonadota</taxon>
        <taxon>Gammaproteobacteria</taxon>
        <taxon>Legionellales</taxon>
        <taxon>Coxiellaceae</taxon>
        <taxon>Aquicella</taxon>
    </lineage>
</organism>
<dbReference type="AlphaFoldDB" id="A0A5E4PEH3"/>
<dbReference type="PROSITE" id="PS51186">
    <property type="entry name" value="GNAT"/>
    <property type="match status" value="1"/>
</dbReference>
<dbReference type="PANTHER" id="PTHR13538">
    <property type="entry name" value="N-ACETYLTRANSFERASE 6"/>
    <property type="match status" value="1"/>
</dbReference>
<dbReference type="GO" id="GO:0008080">
    <property type="term" value="F:N-acetyltransferase activity"/>
    <property type="evidence" value="ECO:0007669"/>
    <property type="project" value="InterPro"/>
</dbReference>
<evidence type="ECO:0000313" key="2">
    <source>
        <dbReference type="EMBL" id="VVC75370.1"/>
    </source>
</evidence>
<accession>A0A5E4PEH3</accession>
<protein>
    <recommendedName>
        <fullName evidence="1">N-acetyltransferase domain-containing protein</fullName>
    </recommendedName>
</protein>
<feature type="domain" description="N-acetyltransferase" evidence="1">
    <location>
        <begin position="35"/>
        <end position="178"/>
    </location>
</feature>
<dbReference type="InterPro" id="IPR039840">
    <property type="entry name" value="NAA80"/>
</dbReference>
<gene>
    <name evidence="2" type="ORF">AQUSIP_06600</name>
</gene>
<dbReference type="Pfam" id="PF00583">
    <property type="entry name" value="Acetyltransf_1"/>
    <property type="match status" value="1"/>
</dbReference>
<dbReference type="EMBL" id="LR699119">
    <property type="protein sequence ID" value="VVC75370.1"/>
    <property type="molecule type" value="Genomic_DNA"/>
</dbReference>
<dbReference type="Proteomes" id="UP000324194">
    <property type="component" value="Chromosome 1"/>
</dbReference>
<evidence type="ECO:0000313" key="3">
    <source>
        <dbReference type="Proteomes" id="UP000324194"/>
    </source>
</evidence>